<sequence length="355" mass="38792">MKRKIIMLAALAVCISMAACGSAKGDDSKAAKQASSGTAQDISDDAAVSDVDKVNTGVVSHAVYDKKVMNFDFIVDSAEEYEIFKGIGGEAPEFNDIDFDKFALLARTGGGSSGDEYSVTCVLVSGKSVTMNVEKVTDGTTDDYVQRWFYAIVSKDDLPADTEGWTRPSEADLSESAAMTVAVNIEPESFDTAEYVGLLEKYEAFDAMFDYMGSNNMMQIYFVTKNTDSESIEQDIRNCFTTKISEEGVEFLSVAEVSVPNVAYDTPPENYDSGSISLSIPLTEPSSQSGEAADYIEKAFGQTGLIDKPEADRIEASFELEDFPSEKVQDCIETLQSADSKFDTQLNGFRLRYYF</sequence>
<feature type="chain" id="PRO_5010220419" evidence="1">
    <location>
        <begin position="26"/>
        <end position="355"/>
    </location>
</feature>
<accession>A0A1I1DE32</accession>
<gene>
    <name evidence="2" type="ORF">SAMN02910406_00383</name>
</gene>
<dbReference type="OrthoDB" id="1820521at2"/>
<proteinExistence type="predicted"/>
<dbReference type="PROSITE" id="PS51257">
    <property type="entry name" value="PROKAR_LIPOPROTEIN"/>
    <property type="match status" value="1"/>
</dbReference>
<evidence type="ECO:0000313" key="3">
    <source>
        <dbReference type="Proteomes" id="UP000182192"/>
    </source>
</evidence>
<reference evidence="2 3" key="1">
    <citation type="submission" date="2016-10" db="EMBL/GenBank/DDBJ databases">
        <authorList>
            <person name="de Groot N.N."/>
        </authorList>
    </citation>
    <scope>NUCLEOTIDE SEQUENCE [LARGE SCALE GENOMIC DNA]</scope>
    <source>
        <strain evidence="2 3">AR67</strain>
    </source>
</reference>
<keyword evidence="1" id="KW-0732">Signal</keyword>
<dbReference type="RefSeq" id="WP_074959786.1">
    <property type="nucleotide sequence ID" value="NZ_FOKQ01000002.1"/>
</dbReference>
<dbReference type="Proteomes" id="UP000182192">
    <property type="component" value="Unassembled WGS sequence"/>
</dbReference>
<dbReference type="AlphaFoldDB" id="A0A1I1DE32"/>
<organism evidence="2 3">
    <name type="scientific">Ruminococcus albus</name>
    <dbReference type="NCBI Taxonomy" id="1264"/>
    <lineage>
        <taxon>Bacteria</taxon>
        <taxon>Bacillati</taxon>
        <taxon>Bacillota</taxon>
        <taxon>Clostridia</taxon>
        <taxon>Eubacteriales</taxon>
        <taxon>Oscillospiraceae</taxon>
        <taxon>Ruminococcus</taxon>
    </lineage>
</organism>
<name>A0A1I1DE32_RUMAL</name>
<feature type="signal peptide" evidence="1">
    <location>
        <begin position="1"/>
        <end position="25"/>
    </location>
</feature>
<evidence type="ECO:0000313" key="2">
    <source>
        <dbReference type="EMBL" id="SFB73239.1"/>
    </source>
</evidence>
<dbReference type="EMBL" id="FOKQ01000002">
    <property type="protein sequence ID" value="SFB73239.1"/>
    <property type="molecule type" value="Genomic_DNA"/>
</dbReference>
<evidence type="ECO:0000256" key="1">
    <source>
        <dbReference type="SAM" id="SignalP"/>
    </source>
</evidence>
<protein>
    <submittedName>
        <fullName evidence="2">Uncharacterized protein</fullName>
    </submittedName>
</protein>